<sequence>MTLHRIFRSSAILSGAAMLALTGAAAGAAQCRDAHGKFIKCATAKPAPASVSGRCRDAHGKFVKCVAAKAH</sequence>
<keyword evidence="1" id="KW-0732">Signal</keyword>
<evidence type="ECO:0000313" key="3">
    <source>
        <dbReference type="Proteomes" id="UP000706039"/>
    </source>
</evidence>
<dbReference type="EMBL" id="JAINVV010000015">
    <property type="protein sequence ID" value="MBY8826217.1"/>
    <property type="molecule type" value="Genomic_DNA"/>
</dbReference>
<feature type="signal peptide" evidence="1">
    <location>
        <begin position="1"/>
        <end position="28"/>
    </location>
</feature>
<evidence type="ECO:0000256" key="1">
    <source>
        <dbReference type="SAM" id="SignalP"/>
    </source>
</evidence>
<evidence type="ECO:0008006" key="4">
    <source>
        <dbReference type="Google" id="ProtNLM"/>
    </source>
</evidence>
<reference evidence="2 3" key="1">
    <citation type="submission" date="2021-08" db="EMBL/GenBank/DDBJ databases">
        <authorList>
            <person name="Tuo L."/>
        </authorList>
    </citation>
    <scope>NUCLEOTIDE SEQUENCE [LARGE SCALE GENOMIC DNA]</scope>
    <source>
        <strain evidence="2 3">JCM 31229</strain>
    </source>
</reference>
<protein>
    <recommendedName>
        <fullName evidence="4">DUF2282 domain-containing protein</fullName>
    </recommendedName>
</protein>
<gene>
    <name evidence="2" type="ORF">K7G82_28200</name>
</gene>
<comment type="caution">
    <text evidence="2">The sequence shown here is derived from an EMBL/GenBank/DDBJ whole genome shotgun (WGS) entry which is preliminary data.</text>
</comment>
<proteinExistence type="predicted"/>
<keyword evidence="3" id="KW-1185">Reference proteome</keyword>
<name>A0ABS7Q104_9SPHN</name>
<organism evidence="2 3">
    <name type="scientific">Sphingomonas colocasiae</name>
    <dbReference type="NCBI Taxonomy" id="1848973"/>
    <lineage>
        <taxon>Bacteria</taxon>
        <taxon>Pseudomonadati</taxon>
        <taxon>Pseudomonadota</taxon>
        <taxon>Alphaproteobacteria</taxon>
        <taxon>Sphingomonadales</taxon>
        <taxon>Sphingomonadaceae</taxon>
        <taxon>Sphingomonas</taxon>
    </lineage>
</organism>
<dbReference type="RefSeq" id="WP_222993856.1">
    <property type="nucleotide sequence ID" value="NZ_JAINVV010000015.1"/>
</dbReference>
<evidence type="ECO:0000313" key="2">
    <source>
        <dbReference type="EMBL" id="MBY8826217.1"/>
    </source>
</evidence>
<accession>A0ABS7Q104</accession>
<dbReference type="Proteomes" id="UP000706039">
    <property type="component" value="Unassembled WGS sequence"/>
</dbReference>
<feature type="chain" id="PRO_5045168407" description="DUF2282 domain-containing protein" evidence="1">
    <location>
        <begin position="29"/>
        <end position="71"/>
    </location>
</feature>